<comment type="similarity">
    <text evidence="1">Belongs to the strictosidine synthase family.</text>
</comment>
<dbReference type="GO" id="GO:0012505">
    <property type="term" value="C:endomembrane system"/>
    <property type="evidence" value="ECO:0007669"/>
    <property type="project" value="TreeGrafter"/>
</dbReference>
<evidence type="ECO:0000259" key="5">
    <source>
        <dbReference type="Pfam" id="PF03088"/>
    </source>
</evidence>
<sequence length="368" mass="40461">MKSTCATLVSLLILAVMMVSATRIREKTFINSRKIGLGVLTGPESFAWDLVDQDILYTGIADGSIRRVNVTSGESTVFAYSVPSLNATTRATCGLSVWNEPICGRVLGLTFDHDRNLIVADAYKGILRISFNNPSQVQVLVNSYQGVPIKMVNSVVVMPDGKTIYFTDSSLAFSRMQFVSIVLANSADSRLFKFHVETGELQLVISDLRFGNGIALSSDHSFLVINECSERRIRKYYLTGRKAGTNVVFVEDIGGYPDNIKTDEDGNFLVGLYAETNADVTAVQSSINIKNIFLKHVPPLTALNMVPVMGLVKKLDRHGRVISVYVDRTSTFVSQVSEADVHEGKMYLGSVLLPWLTVVDLSTDLQLN</sequence>
<dbReference type="GO" id="GO:0016787">
    <property type="term" value="F:hydrolase activity"/>
    <property type="evidence" value="ECO:0007669"/>
    <property type="project" value="TreeGrafter"/>
</dbReference>
<reference evidence="6 7" key="1">
    <citation type="journal article" date="2018" name="BMC Genomics">
        <title>The genome of Naegleria lovaniensis, the basis for a comparative approach to unravel pathogenicity factors of the human pathogenic amoeba N. fowleri.</title>
        <authorList>
            <person name="Liechti N."/>
            <person name="Schurch N."/>
            <person name="Bruggmann R."/>
            <person name="Wittwer M."/>
        </authorList>
    </citation>
    <scope>NUCLEOTIDE SEQUENCE [LARGE SCALE GENOMIC DNA]</scope>
    <source>
        <strain evidence="6 7">ATCC 30569</strain>
    </source>
</reference>
<evidence type="ECO:0000256" key="3">
    <source>
        <dbReference type="ARBA" id="ARBA00023180"/>
    </source>
</evidence>
<dbReference type="GeneID" id="68106687"/>
<feature type="signal peptide" evidence="4">
    <location>
        <begin position="1"/>
        <end position="21"/>
    </location>
</feature>
<keyword evidence="3" id="KW-0325">Glycoprotein</keyword>
<evidence type="ECO:0000256" key="2">
    <source>
        <dbReference type="ARBA" id="ARBA00022553"/>
    </source>
</evidence>
<dbReference type="Proteomes" id="UP000816034">
    <property type="component" value="Unassembled WGS sequence"/>
</dbReference>
<accession>A0AA88G4U8</accession>
<dbReference type="AlphaFoldDB" id="A0AA88G4U8"/>
<evidence type="ECO:0000256" key="1">
    <source>
        <dbReference type="ARBA" id="ARBA00009191"/>
    </source>
</evidence>
<organism evidence="6 7">
    <name type="scientific">Naegleria lovaniensis</name>
    <name type="common">Amoeba</name>
    <dbReference type="NCBI Taxonomy" id="51637"/>
    <lineage>
        <taxon>Eukaryota</taxon>
        <taxon>Discoba</taxon>
        <taxon>Heterolobosea</taxon>
        <taxon>Tetramitia</taxon>
        <taxon>Eutetramitia</taxon>
        <taxon>Vahlkampfiidae</taxon>
        <taxon>Naegleria</taxon>
    </lineage>
</organism>
<feature type="domain" description="Strictosidine synthase conserved region" evidence="5">
    <location>
        <begin position="153"/>
        <end position="240"/>
    </location>
</feature>
<evidence type="ECO:0000313" key="6">
    <source>
        <dbReference type="EMBL" id="KAG2370776.1"/>
    </source>
</evidence>
<keyword evidence="2" id="KW-0597">Phosphoprotein</keyword>
<comment type="caution">
    <text evidence="6">The sequence shown here is derived from an EMBL/GenBank/DDBJ whole genome shotgun (WGS) entry which is preliminary data.</text>
</comment>
<feature type="chain" id="PRO_5041666629" description="Strictosidine synthase conserved region domain-containing protein" evidence="4">
    <location>
        <begin position="22"/>
        <end position="368"/>
    </location>
</feature>
<evidence type="ECO:0000256" key="4">
    <source>
        <dbReference type="SAM" id="SignalP"/>
    </source>
</evidence>
<dbReference type="EMBL" id="PYSW02000080">
    <property type="protein sequence ID" value="KAG2370776.1"/>
    <property type="molecule type" value="Genomic_DNA"/>
</dbReference>
<evidence type="ECO:0000313" key="7">
    <source>
        <dbReference type="Proteomes" id="UP000816034"/>
    </source>
</evidence>
<gene>
    <name evidence="6" type="ORF">C9374_014234</name>
</gene>
<dbReference type="RefSeq" id="XP_044541640.1">
    <property type="nucleotide sequence ID" value="XM_044690199.1"/>
</dbReference>
<protein>
    <recommendedName>
        <fullName evidence="5">Strictosidine synthase conserved region domain-containing protein</fullName>
    </recommendedName>
</protein>
<proteinExistence type="inferred from homology"/>
<dbReference type="InterPro" id="IPR011042">
    <property type="entry name" value="6-blade_b-propeller_TolB-like"/>
</dbReference>
<dbReference type="SUPFAM" id="SSF63829">
    <property type="entry name" value="Calcium-dependent phosphotriesterase"/>
    <property type="match status" value="1"/>
</dbReference>
<keyword evidence="7" id="KW-1185">Reference proteome</keyword>
<dbReference type="InterPro" id="IPR018119">
    <property type="entry name" value="Strictosidine_synth_cons-reg"/>
</dbReference>
<dbReference type="Pfam" id="PF03088">
    <property type="entry name" value="Str_synth"/>
    <property type="match status" value="1"/>
</dbReference>
<dbReference type="PANTHER" id="PTHR10426:SF88">
    <property type="entry name" value="ADIPOCYTE PLASMA MEMBRANE-ASSOCIATED PROTEIN HEMOMUCIN-RELATED"/>
    <property type="match status" value="1"/>
</dbReference>
<name>A0AA88G4U8_NAELO</name>
<keyword evidence="4" id="KW-0732">Signal</keyword>
<dbReference type="Gene3D" id="2.120.10.30">
    <property type="entry name" value="TolB, C-terminal domain"/>
    <property type="match status" value="1"/>
</dbReference>
<dbReference type="PANTHER" id="PTHR10426">
    <property type="entry name" value="STRICTOSIDINE SYNTHASE-RELATED"/>
    <property type="match status" value="1"/>
</dbReference>